<dbReference type="InterPro" id="IPR040400">
    <property type="entry name" value="BAG5/6/7/8"/>
</dbReference>
<accession>A0A811Q4K6</accession>
<dbReference type="Pfam" id="PF02179">
    <property type="entry name" value="BAG"/>
    <property type="match status" value="1"/>
</dbReference>
<evidence type="ECO:0000313" key="4">
    <source>
        <dbReference type="EMBL" id="CAD6253960.1"/>
    </source>
</evidence>
<dbReference type="AlphaFoldDB" id="A0A811Q4K6"/>
<keyword evidence="1" id="KW-0143">Chaperone</keyword>
<feature type="domain" description="BAG" evidence="3">
    <location>
        <begin position="130"/>
        <end position="192"/>
    </location>
</feature>
<protein>
    <recommendedName>
        <fullName evidence="3">BAG domain-containing protein</fullName>
    </recommendedName>
</protein>
<dbReference type="PANTHER" id="PTHR33322:SF4">
    <property type="entry name" value="BAG DOMAIN CONTAINING PROTEIN, EXPRESSED"/>
    <property type="match status" value="1"/>
</dbReference>
<feature type="compositionally biased region" description="Basic and acidic residues" evidence="2">
    <location>
        <begin position="263"/>
        <end position="276"/>
    </location>
</feature>
<gene>
    <name evidence="4" type="ORF">NCGR_LOCUS37574</name>
</gene>
<evidence type="ECO:0000259" key="3">
    <source>
        <dbReference type="Pfam" id="PF02179"/>
    </source>
</evidence>
<dbReference type="SUPFAM" id="SSF63491">
    <property type="entry name" value="BAG domain"/>
    <property type="match status" value="1"/>
</dbReference>
<dbReference type="OrthoDB" id="696633at2759"/>
<dbReference type="GO" id="GO:0051087">
    <property type="term" value="F:protein-folding chaperone binding"/>
    <property type="evidence" value="ECO:0007669"/>
    <property type="project" value="InterPro"/>
</dbReference>
<evidence type="ECO:0000313" key="5">
    <source>
        <dbReference type="Proteomes" id="UP000604825"/>
    </source>
</evidence>
<name>A0A811Q4K6_9POAL</name>
<feature type="region of interest" description="Disordered" evidence="2">
    <location>
        <begin position="43"/>
        <end position="91"/>
    </location>
</feature>
<dbReference type="GO" id="GO:0009506">
    <property type="term" value="C:plasmodesma"/>
    <property type="evidence" value="ECO:0007669"/>
    <property type="project" value="TreeGrafter"/>
</dbReference>
<keyword evidence="5" id="KW-1185">Reference proteome</keyword>
<sequence>MAYRRFFDYNPYGYYYAAPYNYDSYYQQQPAATRRSTRGIFAGAEPAAAKPAPRARKTRETKTSFSIPVHGPDSDNEPEPELKQKAPGARAKPVAQAMSAKEAVVRMQAAARGFLVRKSVRAVREVAHEAEQVRKKMASEAEALFTDPRARVAVGEALMRMLLRLDAVRGARDYRRRVTKRVLVLQDAVDALETKPAPAPAPVEDATEVDAPEATAVETVEESASAPELADAVERGGEMESIKTAVDTPTQVEVDEAVAASDPEAKAGEGEEKEVVPGDANVDVDEPEDSDAEGEWGMVMEENALVAATPDDQEPQRKEPACPLETMGTASAGAASDGVDARKVKEMVAALCEQSAQQCAVIGALAERVDALERTVRRMEDAESRRRRPKKLST</sequence>
<dbReference type="PROSITE" id="PS50096">
    <property type="entry name" value="IQ"/>
    <property type="match status" value="1"/>
</dbReference>
<evidence type="ECO:0000256" key="2">
    <source>
        <dbReference type="SAM" id="MobiDB-lite"/>
    </source>
</evidence>
<reference evidence="4" key="1">
    <citation type="submission" date="2020-10" db="EMBL/GenBank/DDBJ databases">
        <authorList>
            <person name="Han B."/>
            <person name="Lu T."/>
            <person name="Zhao Q."/>
            <person name="Huang X."/>
            <person name="Zhao Y."/>
        </authorList>
    </citation>
    <scope>NUCLEOTIDE SEQUENCE</scope>
</reference>
<dbReference type="EMBL" id="CAJGYO010000009">
    <property type="protein sequence ID" value="CAD6253960.1"/>
    <property type="molecule type" value="Genomic_DNA"/>
</dbReference>
<feature type="region of interest" description="Disordered" evidence="2">
    <location>
        <begin position="257"/>
        <end position="291"/>
    </location>
</feature>
<comment type="caution">
    <text evidence="4">The sequence shown here is derived from an EMBL/GenBank/DDBJ whole genome shotgun (WGS) entry which is preliminary data.</text>
</comment>
<feature type="compositionally biased region" description="Acidic residues" evidence="2">
    <location>
        <begin position="282"/>
        <end position="291"/>
    </location>
</feature>
<dbReference type="PANTHER" id="PTHR33322">
    <property type="entry name" value="BAG DOMAIN CONTAINING PROTEIN, EXPRESSED"/>
    <property type="match status" value="1"/>
</dbReference>
<dbReference type="InterPro" id="IPR003103">
    <property type="entry name" value="BAG_domain"/>
</dbReference>
<feature type="region of interest" description="Disordered" evidence="2">
    <location>
        <begin position="310"/>
        <end position="337"/>
    </location>
</feature>
<proteinExistence type="predicted"/>
<evidence type="ECO:0000256" key="1">
    <source>
        <dbReference type="ARBA" id="ARBA00023186"/>
    </source>
</evidence>
<dbReference type="GO" id="GO:0006457">
    <property type="term" value="P:protein folding"/>
    <property type="evidence" value="ECO:0007669"/>
    <property type="project" value="TreeGrafter"/>
</dbReference>
<organism evidence="4 5">
    <name type="scientific">Miscanthus lutarioriparius</name>
    <dbReference type="NCBI Taxonomy" id="422564"/>
    <lineage>
        <taxon>Eukaryota</taxon>
        <taxon>Viridiplantae</taxon>
        <taxon>Streptophyta</taxon>
        <taxon>Embryophyta</taxon>
        <taxon>Tracheophyta</taxon>
        <taxon>Spermatophyta</taxon>
        <taxon>Magnoliopsida</taxon>
        <taxon>Liliopsida</taxon>
        <taxon>Poales</taxon>
        <taxon>Poaceae</taxon>
        <taxon>PACMAD clade</taxon>
        <taxon>Panicoideae</taxon>
        <taxon>Andropogonodae</taxon>
        <taxon>Andropogoneae</taxon>
        <taxon>Saccharinae</taxon>
        <taxon>Miscanthus</taxon>
    </lineage>
</organism>
<feature type="compositionally biased region" description="Low complexity" evidence="2">
    <location>
        <begin position="43"/>
        <end position="52"/>
    </location>
</feature>
<dbReference type="Proteomes" id="UP000604825">
    <property type="component" value="Unassembled WGS sequence"/>
</dbReference>